<keyword evidence="1" id="KW-0812">Transmembrane</keyword>
<dbReference type="AlphaFoldDB" id="A0A255EHC0"/>
<evidence type="ECO:0000313" key="3">
    <source>
        <dbReference type="EMBL" id="OYN90937.1"/>
    </source>
</evidence>
<feature type="transmembrane region" description="Helical" evidence="1">
    <location>
        <begin position="86"/>
        <end position="104"/>
    </location>
</feature>
<comment type="caution">
    <text evidence="3">The sequence shown here is derived from an EMBL/GenBank/DDBJ whole genome shotgun (WGS) entry which is preliminary data.</text>
</comment>
<evidence type="ECO:0000313" key="4">
    <source>
        <dbReference type="Proteomes" id="UP000216300"/>
    </source>
</evidence>
<reference evidence="4 5" key="1">
    <citation type="submission" date="2017-07" db="EMBL/GenBank/DDBJ databases">
        <title>Draft whole genome sequences of clinical Proprionibacteriaceae strains.</title>
        <authorList>
            <person name="Bernier A.-M."/>
            <person name="Bernard K."/>
            <person name="Domingo M.-C."/>
        </authorList>
    </citation>
    <scope>NUCLEOTIDE SEQUENCE [LARGE SCALE GENOMIC DNA]</scope>
    <source>
        <strain evidence="3 4">NML 150081</strain>
        <strain evidence="2 5">NML 160184</strain>
    </source>
</reference>
<proteinExistence type="predicted"/>
<keyword evidence="4" id="KW-1185">Reference proteome</keyword>
<evidence type="ECO:0000256" key="1">
    <source>
        <dbReference type="SAM" id="Phobius"/>
    </source>
</evidence>
<protein>
    <submittedName>
        <fullName evidence="3">Uncharacterized protein</fullName>
    </submittedName>
</protein>
<keyword evidence="1" id="KW-0472">Membrane</keyword>
<gene>
    <name evidence="3" type="ORF">CGZ91_05505</name>
    <name evidence="2" type="ORF">CGZ92_09850</name>
</gene>
<sequence>MIWIASIALALIGVTLAVVGVLDVVWGARDAMGWLIAAVTLGYAVFLLITARGLLRLRGWARGPAVAASIIHLAVGASFLGGATVAVGIAVIAVSLLVIVLLVLPQTTAELGLSSPYGPPGQG</sequence>
<organism evidence="3 4">
    <name type="scientific">Parenemella sanctibonifatiensis</name>
    <dbReference type="NCBI Taxonomy" id="2016505"/>
    <lineage>
        <taxon>Bacteria</taxon>
        <taxon>Bacillati</taxon>
        <taxon>Actinomycetota</taxon>
        <taxon>Actinomycetes</taxon>
        <taxon>Propionibacteriales</taxon>
        <taxon>Propionibacteriaceae</taxon>
        <taxon>Parenemella</taxon>
    </lineage>
</organism>
<dbReference type="EMBL" id="NMVJ01000006">
    <property type="protein sequence ID" value="OYN90937.1"/>
    <property type="molecule type" value="Genomic_DNA"/>
</dbReference>
<name>A0A255EHC0_9ACTN</name>
<feature type="transmembrane region" description="Helical" evidence="1">
    <location>
        <begin position="33"/>
        <end position="51"/>
    </location>
</feature>
<evidence type="ECO:0000313" key="5">
    <source>
        <dbReference type="Proteomes" id="UP000216533"/>
    </source>
</evidence>
<accession>A0A255E5P8</accession>
<keyword evidence="1" id="KW-1133">Transmembrane helix</keyword>
<dbReference type="EMBL" id="NMVI01000018">
    <property type="protein sequence ID" value="OYN86620.1"/>
    <property type="molecule type" value="Genomic_DNA"/>
</dbReference>
<accession>A0A255EHC0</accession>
<dbReference type="Proteomes" id="UP000216300">
    <property type="component" value="Unassembled WGS sequence"/>
</dbReference>
<dbReference type="RefSeq" id="WP_094451187.1">
    <property type="nucleotide sequence ID" value="NZ_NMVI01000018.1"/>
</dbReference>
<evidence type="ECO:0000313" key="2">
    <source>
        <dbReference type="EMBL" id="OYN86620.1"/>
    </source>
</evidence>
<dbReference type="Proteomes" id="UP000216533">
    <property type="component" value="Unassembled WGS sequence"/>
</dbReference>